<feature type="region of interest" description="Disordered" evidence="6">
    <location>
        <begin position="399"/>
        <end position="493"/>
    </location>
</feature>
<feature type="region of interest" description="Disordered" evidence="6">
    <location>
        <begin position="509"/>
        <end position="535"/>
    </location>
</feature>
<dbReference type="InterPro" id="IPR017441">
    <property type="entry name" value="Protein_kinase_ATP_BS"/>
</dbReference>
<evidence type="ECO:0000313" key="8">
    <source>
        <dbReference type="EMBL" id="MCY1081196.1"/>
    </source>
</evidence>
<dbReference type="PROSITE" id="PS50011">
    <property type="entry name" value="PROTEIN_KINASE_DOM"/>
    <property type="match status" value="1"/>
</dbReference>
<feature type="compositionally biased region" description="Low complexity" evidence="6">
    <location>
        <begin position="411"/>
        <end position="443"/>
    </location>
</feature>
<dbReference type="InterPro" id="IPR011009">
    <property type="entry name" value="Kinase-like_dom_sf"/>
</dbReference>
<gene>
    <name evidence="8" type="ORF">OV287_42770</name>
</gene>
<reference evidence="8 9" key="1">
    <citation type="submission" date="2022-11" db="EMBL/GenBank/DDBJ databases">
        <title>Minimal conservation of predation-associated metabolite biosynthetic gene clusters underscores biosynthetic potential of Myxococcota including descriptions for ten novel species: Archangium lansinium sp. nov., Myxococcus landrumus sp. nov., Nannocystis bai.</title>
        <authorList>
            <person name="Ahearne A."/>
            <person name="Stevens C."/>
            <person name="Phillips K."/>
        </authorList>
    </citation>
    <scope>NUCLEOTIDE SEQUENCE [LARGE SCALE GENOMIC DNA]</scope>
    <source>
        <strain evidence="8 9">MIWBW</strain>
    </source>
</reference>
<evidence type="ECO:0000259" key="7">
    <source>
        <dbReference type="PROSITE" id="PS50011"/>
    </source>
</evidence>
<feature type="compositionally biased region" description="Basic and acidic residues" evidence="6">
    <location>
        <begin position="509"/>
        <end position="523"/>
    </location>
</feature>
<dbReference type="PANTHER" id="PTHR43289">
    <property type="entry name" value="MITOGEN-ACTIVATED PROTEIN KINASE KINASE KINASE 20-RELATED"/>
    <property type="match status" value="1"/>
</dbReference>
<dbReference type="PROSITE" id="PS00107">
    <property type="entry name" value="PROTEIN_KINASE_ATP"/>
    <property type="match status" value="1"/>
</dbReference>
<feature type="region of interest" description="Disordered" evidence="6">
    <location>
        <begin position="311"/>
        <end position="348"/>
    </location>
</feature>
<evidence type="ECO:0000256" key="5">
    <source>
        <dbReference type="PROSITE-ProRule" id="PRU10141"/>
    </source>
</evidence>
<evidence type="ECO:0000256" key="6">
    <source>
        <dbReference type="SAM" id="MobiDB-lite"/>
    </source>
</evidence>
<evidence type="ECO:0000256" key="2">
    <source>
        <dbReference type="ARBA" id="ARBA00022741"/>
    </source>
</evidence>
<dbReference type="Gene3D" id="3.30.200.20">
    <property type="entry name" value="Phosphorylase Kinase, domain 1"/>
    <property type="match status" value="1"/>
</dbReference>
<keyword evidence="9" id="KW-1185">Reference proteome</keyword>
<keyword evidence="4 5" id="KW-0067">ATP-binding</keyword>
<dbReference type="PROSITE" id="PS00108">
    <property type="entry name" value="PROTEIN_KINASE_ST"/>
    <property type="match status" value="1"/>
</dbReference>
<dbReference type="EMBL" id="JAPNKA010000001">
    <property type="protein sequence ID" value="MCY1081196.1"/>
    <property type="molecule type" value="Genomic_DNA"/>
</dbReference>
<feature type="compositionally biased region" description="Pro residues" evidence="6">
    <location>
        <begin position="399"/>
        <end position="410"/>
    </location>
</feature>
<sequence length="557" mass="60294">MGRSSSGSDDALEPLERTVLRDPLIGAQLGEYVIRERVGEGGMGIVYRGEQPLIGKQVAVKVLRSEVGEKSHHVERLLAEARAVNAIRHRGIIDIFSFGRTPDGRQYFVMEYLEGSALDAHLAEHGLLPLREVLRISNELLDALAAAHKAGVIHRDLKPNNLFLVRQPGGGTYVKVLDFGLAKQTSSSYGNTPQTQQGLVMGTPEYMAPEQACAQPVSPKTDLYAFGVMLFQMLTGQLPFTARSSMELLIQHVTQPPPSPLTLRPELFPELAELTLKLLAKAPEERPAMAKVRSELQRLIRFLEQEDGPTKVVRVSKSHPVPRRPPEPRPLPVPEENSPSAETVEEEKVLLAPRRSRAPLVAAVGGGLLLTLGVGVILFPRAEPKPVAPPVVAVRPSVPAEPPPTLPPSEPAAVPESATPTAAVASATGPEPTAAKPTEAAEPVRPAEPSPTASPETPPPPEPASGSVEGPRRNTAQGSVPAKGRSERNPLLVSIERMERKLRLARLPADEEQRARESLDKARASVGEVKTSEDRKQFLKDLAKWERWYLGAKSSAP</sequence>
<keyword evidence="3 8" id="KW-0418">Kinase</keyword>
<evidence type="ECO:0000256" key="4">
    <source>
        <dbReference type="ARBA" id="ARBA00022840"/>
    </source>
</evidence>
<keyword evidence="1" id="KW-0808">Transferase</keyword>
<dbReference type="CDD" id="cd14014">
    <property type="entry name" value="STKc_PknB_like"/>
    <property type="match status" value="1"/>
</dbReference>
<dbReference type="PANTHER" id="PTHR43289:SF6">
    <property type="entry name" value="SERINE_THREONINE-PROTEIN KINASE NEKL-3"/>
    <property type="match status" value="1"/>
</dbReference>
<dbReference type="Proteomes" id="UP001207654">
    <property type="component" value="Unassembled WGS sequence"/>
</dbReference>
<evidence type="ECO:0000256" key="3">
    <source>
        <dbReference type="ARBA" id="ARBA00022777"/>
    </source>
</evidence>
<dbReference type="InterPro" id="IPR008271">
    <property type="entry name" value="Ser/Thr_kinase_AS"/>
</dbReference>
<evidence type="ECO:0000256" key="1">
    <source>
        <dbReference type="ARBA" id="ARBA00022679"/>
    </source>
</evidence>
<dbReference type="InterPro" id="IPR000719">
    <property type="entry name" value="Prot_kinase_dom"/>
</dbReference>
<dbReference type="SMART" id="SM00220">
    <property type="entry name" value="S_TKc"/>
    <property type="match status" value="1"/>
</dbReference>
<comment type="caution">
    <text evidence="8">The sequence shown here is derived from an EMBL/GenBank/DDBJ whole genome shotgun (WGS) entry which is preliminary data.</text>
</comment>
<dbReference type="SUPFAM" id="SSF56112">
    <property type="entry name" value="Protein kinase-like (PK-like)"/>
    <property type="match status" value="1"/>
</dbReference>
<accession>A0ABT4AHN1</accession>
<keyword evidence="2 5" id="KW-0547">Nucleotide-binding</keyword>
<dbReference type="RefSeq" id="WP_267539802.1">
    <property type="nucleotide sequence ID" value="NZ_JAPNKA010000001.1"/>
</dbReference>
<protein>
    <submittedName>
        <fullName evidence="8">Protein kinase</fullName>
    </submittedName>
</protein>
<feature type="binding site" evidence="5">
    <location>
        <position position="61"/>
    </location>
    <ligand>
        <name>ATP</name>
        <dbReference type="ChEBI" id="CHEBI:30616"/>
    </ligand>
</feature>
<dbReference type="GO" id="GO:0016301">
    <property type="term" value="F:kinase activity"/>
    <property type="evidence" value="ECO:0007669"/>
    <property type="project" value="UniProtKB-KW"/>
</dbReference>
<organism evidence="8 9">
    <name type="scientific">Archangium lansingense</name>
    <dbReference type="NCBI Taxonomy" id="2995310"/>
    <lineage>
        <taxon>Bacteria</taxon>
        <taxon>Pseudomonadati</taxon>
        <taxon>Myxococcota</taxon>
        <taxon>Myxococcia</taxon>
        <taxon>Myxococcales</taxon>
        <taxon>Cystobacterineae</taxon>
        <taxon>Archangiaceae</taxon>
        <taxon>Archangium</taxon>
    </lineage>
</organism>
<proteinExistence type="predicted"/>
<dbReference type="Gene3D" id="1.10.510.10">
    <property type="entry name" value="Transferase(Phosphotransferase) domain 1"/>
    <property type="match status" value="1"/>
</dbReference>
<dbReference type="Pfam" id="PF00069">
    <property type="entry name" value="Pkinase"/>
    <property type="match status" value="1"/>
</dbReference>
<name>A0ABT4AHN1_9BACT</name>
<evidence type="ECO:0000313" key="9">
    <source>
        <dbReference type="Proteomes" id="UP001207654"/>
    </source>
</evidence>
<feature type="domain" description="Protein kinase" evidence="7">
    <location>
        <begin position="32"/>
        <end position="300"/>
    </location>
</feature>